<evidence type="ECO:0000313" key="9">
    <source>
        <dbReference type="EMBL" id="ABM55830.1"/>
    </source>
</evidence>
<dbReference type="InterPro" id="IPR042096">
    <property type="entry name" value="Dihydro-acid_dehy_C"/>
</dbReference>
<dbReference type="GO" id="GO:0004160">
    <property type="term" value="F:dihydroxy-acid dehydratase activity"/>
    <property type="evidence" value="ECO:0007669"/>
    <property type="project" value="UniProtKB-EC"/>
</dbReference>
<dbReference type="GO" id="GO:0051536">
    <property type="term" value="F:iron-sulfur cluster binding"/>
    <property type="evidence" value="ECO:0007669"/>
    <property type="project" value="UniProtKB-KW"/>
</dbReference>
<dbReference type="FunFam" id="3.50.30.80:FF:000001">
    <property type="entry name" value="Dihydroxy-acid dehydratase"/>
    <property type="match status" value="1"/>
</dbReference>
<dbReference type="SUPFAM" id="SSF143975">
    <property type="entry name" value="IlvD/EDD N-terminal domain-like"/>
    <property type="match status" value="1"/>
</dbReference>
<dbReference type="AlphaFoldDB" id="A1WDX3"/>
<dbReference type="OrthoDB" id="9807077at2"/>
<dbReference type="InterPro" id="IPR000581">
    <property type="entry name" value="ILV_EDD_N"/>
</dbReference>
<dbReference type="EMBL" id="CP000542">
    <property type="protein sequence ID" value="ABM55830.1"/>
    <property type="molecule type" value="Genomic_DNA"/>
</dbReference>
<evidence type="ECO:0000313" key="10">
    <source>
        <dbReference type="Proteomes" id="UP000000374"/>
    </source>
</evidence>
<feature type="domain" description="Dihydroxy-acid/6-phosphogluconate dehydratase N-terminal" evidence="7">
    <location>
        <begin position="54"/>
        <end position="364"/>
    </location>
</feature>
<dbReference type="EC" id="4.2.1.9" evidence="9"/>
<dbReference type="PROSITE" id="PS00886">
    <property type="entry name" value="ILVD_EDD_1"/>
    <property type="match status" value="1"/>
</dbReference>
<dbReference type="PANTHER" id="PTHR43183:SF1">
    <property type="entry name" value="HYPOTHETICAL DIHYDROXY-ACID DEHYDRATASE (EUROFUNG)-RELATED"/>
    <property type="match status" value="1"/>
</dbReference>
<evidence type="ECO:0000259" key="8">
    <source>
        <dbReference type="Pfam" id="PF24877"/>
    </source>
</evidence>
<keyword evidence="3" id="KW-0408">Iron</keyword>
<organism evidence="9 10">
    <name type="scientific">Verminephrobacter eiseniae (strain EF01-2)</name>
    <dbReference type="NCBI Taxonomy" id="391735"/>
    <lineage>
        <taxon>Bacteria</taxon>
        <taxon>Pseudomonadati</taxon>
        <taxon>Pseudomonadota</taxon>
        <taxon>Betaproteobacteria</taxon>
        <taxon>Burkholderiales</taxon>
        <taxon>Comamonadaceae</taxon>
        <taxon>Verminephrobacter</taxon>
    </lineage>
</organism>
<evidence type="ECO:0000256" key="4">
    <source>
        <dbReference type="ARBA" id="ARBA00023014"/>
    </source>
</evidence>
<evidence type="ECO:0000259" key="7">
    <source>
        <dbReference type="Pfam" id="PF00920"/>
    </source>
</evidence>
<dbReference type="GeneID" id="76458795"/>
<feature type="domain" description="Dihydroxy-acid/6-phosphogluconate dehydratase C-terminal" evidence="8">
    <location>
        <begin position="376"/>
        <end position="569"/>
    </location>
</feature>
<dbReference type="InterPro" id="IPR037237">
    <property type="entry name" value="IlvD/EDD_N"/>
</dbReference>
<keyword evidence="5 9" id="KW-0456">Lyase</keyword>
<dbReference type="GO" id="GO:0046872">
    <property type="term" value="F:metal ion binding"/>
    <property type="evidence" value="ECO:0007669"/>
    <property type="project" value="UniProtKB-KW"/>
</dbReference>
<evidence type="ECO:0000256" key="2">
    <source>
        <dbReference type="ARBA" id="ARBA00022723"/>
    </source>
</evidence>
<dbReference type="Pfam" id="PF00920">
    <property type="entry name" value="ILVD_EDD_N"/>
    <property type="match status" value="1"/>
</dbReference>
<dbReference type="NCBIfam" id="NF004784">
    <property type="entry name" value="PRK06131.1"/>
    <property type="match status" value="1"/>
</dbReference>
<accession>A1WDX3</accession>
<dbReference type="HOGENOM" id="CLU_014271_3_0_4"/>
<dbReference type="STRING" id="391735.Veis_0037"/>
<sequence>MTDTHPSPQHATAPDEAAHGIAKGLPDYGDRGFSLFLRRAFIKGAGYTDAALGRPIIGIANTASAYNPCHGNAPQLIEAVKRGVLLAGGLPMDFPTISVHESFSQPTSMYTRNLMSMDTEEMIRAQPMDAVVLIGGCDKTVPAQLMGAASAGIPAIALITGAMLTGAHRSQRVGACTDCRRYWARFRAGEIDAQEIADVNRQLVASVGTCSVMGTASTMACIAEALGMTVPGGASPPAVTADRIRVAEQTGAQAVAMARSGLTIDKVLTARAFENAMRVLLAIGGSTNAIVHLTAIAGRMGYDIDLDAFDRMGRQTPVLLDLKPSGAHYMEDFHHAGGMATLLRELKPLLHLDALTVTGRTLGEEIERAGPGFAQQVVRPLERPIYPQGGIAVLQGNLAPGGAIIKQSTADAALMEHEGRAVVFENAEDLARRIDSDGLDVTQADILVLKNIGPKGAPGMPEAGYIPIPRKLARAGVKDIVRISDGRMSGTAFGTIVLHVTPEAAVGGPLAHVRNGDRIRLSVRERALTLLVDDQELARRASAHPVVAPRADRGYRKLFLQSVTQADQGVDFDFLRAPVTRARLPASGAWHDAACPPAPPSLPGAMPEAGLRAARTSADPPSAIPPTAP</sequence>
<evidence type="ECO:0000256" key="3">
    <source>
        <dbReference type="ARBA" id="ARBA00023004"/>
    </source>
</evidence>
<keyword evidence="10" id="KW-1185">Reference proteome</keyword>
<evidence type="ECO:0000256" key="6">
    <source>
        <dbReference type="SAM" id="MobiDB-lite"/>
    </source>
</evidence>
<protein>
    <submittedName>
        <fullName evidence="9">Dihydroxyacid dehydratase</fullName>
        <ecNumber evidence="9">4.2.1.9</ecNumber>
    </submittedName>
</protein>
<keyword evidence="2" id="KW-0479">Metal-binding</keyword>
<dbReference type="PANTHER" id="PTHR43183">
    <property type="entry name" value="HYPOTHETICAL DIHYDROXYACID DEHYDRATASE (EUROFUNG)-RELATED"/>
    <property type="match status" value="1"/>
</dbReference>
<proteinExistence type="inferred from homology"/>
<dbReference type="eggNOG" id="COG0129">
    <property type="taxonomic scope" value="Bacteria"/>
</dbReference>
<evidence type="ECO:0000256" key="1">
    <source>
        <dbReference type="ARBA" id="ARBA00006486"/>
    </source>
</evidence>
<dbReference type="InterPro" id="IPR056740">
    <property type="entry name" value="ILV_EDD_C"/>
</dbReference>
<dbReference type="Pfam" id="PF24877">
    <property type="entry name" value="ILV_EDD_C"/>
    <property type="match status" value="1"/>
</dbReference>
<dbReference type="Gene3D" id="3.50.30.80">
    <property type="entry name" value="IlvD/EDD C-terminal domain-like"/>
    <property type="match status" value="1"/>
</dbReference>
<dbReference type="KEGG" id="vei:Veis_0037"/>
<evidence type="ECO:0000256" key="5">
    <source>
        <dbReference type="ARBA" id="ARBA00023239"/>
    </source>
</evidence>
<dbReference type="RefSeq" id="WP_011807849.1">
    <property type="nucleotide sequence ID" value="NC_008786.1"/>
</dbReference>
<dbReference type="Proteomes" id="UP000000374">
    <property type="component" value="Chromosome"/>
</dbReference>
<reference evidence="10" key="1">
    <citation type="submission" date="2006-12" db="EMBL/GenBank/DDBJ databases">
        <title>Complete sequence of chromosome 1 of Verminephrobacter eiseniae EF01-2.</title>
        <authorList>
            <person name="Copeland A."/>
            <person name="Lucas S."/>
            <person name="Lapidus A."/>
            <person name="Barry K."/>
            <person name="Detter J.C."/>
            <person name="Glavina del Rio T."/>
            <person name="Dalin E."/>
            <person name="Tice H."/>
            <person name="Pitluck S."/>
            <person name="Chertkov O."/>
            <person name="Brettin T."/>
            <person name="Bruce D."/>
            <person name="Han C."/>
            <person name="Tapia R."/>
            <person name="Gilna P."/>
            <person name="Schmutz J."/>
            <person name="Larimer F."/>
            <person name="Land M."/>
            <person name="Hauser L."/>
            <person name="Kyrpides N."/>
            <person name="Kim E."/>
            <person name="Stahl D."/>
            <person name="Richardson P."/>
        </authorList>
    </citation>
    <scope>NUCLEOTIDE SEQUENCE [LARGE SCALE GENOMIC DNA]</scope>
    <source>
        <strain evidence="10">EF01-2</strain>
    </source>
</reference>
<dbReference type="InterPro" id="IPR020558">
    <property type="entry name" value="DiOHA_6PGluconate_deHydtase_CS"/>
</dbReference>
<feature type="region of interest" description="Disordered" evidence="6">
    <location>
        <begin position="597"/>
        <end position="629"/>
    </location>
</feature>
<gene>
    <name evidence="9" type="ordered locus">Veis_0037</name>
</gene>
<dbReference type="SUPFAM" id="SSF52016">
    <property type="entry name" value="LeuD/IlvD-like"/>
    <property type="match status" value="1"/>
</dbReference>
<keyword evidence="4" id="KW-0411">Iron-sulfur</keyword>
<dbReference type="InterPro" id="IPR052352">
    <property type="entry name" value="Sugar_Degrad_Dehydratases"/>
</dbReference>
<name>A1WDX3_VEREI</name>
<comment type="similarity">
    <text evidence="1">Belongs to the IlvD/Edd family.</text>
</comment>